<feature type="domain" description="Anti-CBASS protein Acb1-like N-terminal" evidence="1">
    <location>
        <begin position="79"/>
        <end position="428"/>
    </location>
</feature>
<dbReference type="AlphaFoldDB" id="A0A9D2KKG8"/>
<reference evidence="2" key="2">
    <citation type="submission" date="2021-04" db="EMBL/GenBank/DDBJ databases">
        <authorList>
            <person name="Gilroy R."/>
        </authorList>
    </citation>
    <scope>NUCLEOTIDE SEQUENCE</scope>
    <source>
        <strain evidence="2">CHK186-16707</strain>
    </source>
</reference>
<protein>
    <submittedName>
        <fullName evidence="2">DUF1073 domain-containing protein</fullName>
    </submittedName>
</protein>
<dbReference type="InterPro" id="IPR024459">
    <property type="entry name" value="Acb1-like_N"/>
</dbReference>
<name>A0A9D2KKG8_9BACT</name>
<sequence length="468" mass="50749">MKMRHAEPSGVSVPVDHRFAPNQFEPADFGLPATMSRPGKSAILDAGGRAADAAPCCDVADFLRGQTGLGSAGFLGYGTCATLSQDGLMRLGVEGLADDMVREWGTVTGKAATVCQTLEKELARLHVRDLFRQAAGTVGYFGVAYLFIDTGTRDDAELMTPLTPTPAKMGGMGGIKGLIPVDPTIVSPGDYGAFDPLSRHYYEPRWYLMLSRRVHASRVLKMVQHRVPLLLLPAYNFGGIPATQLALDYLVHFTGTRESAARLIRKFSLTVFKGNLQGLLYDAEGAEADIVRRLKYFARNRDNDGVELIDKEDEDIVQINTPLSGVDVIVRQALEMLAAIFHMPVTKYLGISPGGMNATGESDTRHWYDYVGSQQVSIFGPALQRLLGLLQAQHLGGVDPELAWEWRPLWTPSAREVADTDKLVADGVVALVGSGVLSPEQGWEALTHGKEGRWASLAVAPESLEGDL</sequence>
<dbReference type="Proteomes" id="UP000824225">
    <property type="component" value="Unassembled WGS sequence"/>
</dbReference>
<gene>
    <name evidence="2" type="ORF">H9962_06945</name>
</gene>
<reference evidence="2" key="1">
    <citation type="journal article" date="2021" name="PeerJ">
        <title>Extensive microbial diversity within the chicken gut microbiome revealed by metagenomics and culture.</title>
        <authorList>
            <person name="Gilroy R."/>
            <person name="Ravi A."/>
            <person name="Getino M."/>
            <person name="Pursley I."/>
            <person name="Horton D.L."/>
            <person name="Alikhan N.F."/>
            <person name="Baker D."/>
            <person name="Gharbi K."/>
            <person name="Hall N."/>
            <person name="Watson M."/>
            <person name="Adriaenssens E.M."/>
            <person name="Foster-Nyarko E."/>
            <person name="Jarju S."/>
            <person name="Secka A."/>
            <person name="Antonio M."/>
            <person name="Oren A."/>
            <person name="Chaudhuri R.R."/>
            <person name="La Ragione R."/>
            <person name="Hildebrand F."/>
            <person name="Pallen M.J."/>
        </authorList>
    </citation>
    <scope>NUCLEOTIDE SEQUENCE</scope>
    <source>
        <strain evidence="2">CHK186-16707</strain>
    </source>
</reference>
<dbReference type="EMBL" id="DXAN01000023">
    <property type="protein sequence ID" value="HJA08909.1"/>
    <property type="molecule type" value="Genomic_DNA"/>
</dbReference>
<evidence type="ECO:0000259" key="1">
    <source>
        <dbReference type="Pfam" id="PF06381"/>
    </source>
</evidence>
<organism evidence="2 3">
    <name type="scientific">Candidatus Mailhella merdigallinarum</name>
    <dbReference type="NCBI Taxonomy" id="2838658"/>
    <lineage>
        <taxon>Bacteria</taxon>
        <taxon>Pseudomonadati</taxon>
        <taxon>Thermodesulfobacteriota</taxon>
        <taxon>Desulfovibrionia</taxon>
        <taxon>Desulfovibrionales</taxon>
        <taxon>Desulfovibrionaceae</taxon>
        <taxon>Mailhella</taxon>
    </lineage>
</organism>
<accession>A0A9D2KKG8</accession>
<proteinExistence type="predicted"/>
<evidence type="ECO:0000313" key="3">
    <source>
        <dbReference type="Proteomes" id="UP000824225"/>
    </source>
</evidence>
<comment type="caution">
    <text evidence="2">The sequence shown here is derived from an EMBL/GenBank/DDBJ whole genome shotgun (WGS) entry which is preliminary data.</text>
</comment>
<dbReference type="Pfam" id="PF06381">
    <property type="entry name" value="Phage_portal_3"/>
    <property type="match status" value="1"/>
</dbReference>
<evidence type="ECO:0000313" key="2">
    <source>
        <dbReference type="EMBL" id="HJA08909.1"/>
    </source>
</evidence>